<dbReference type="Pfam" id="PF00583">
    <property type="entry name" value="Acetyltransf_1"/>
    <property type="match status" value="1"/>
</dbReference>
<dbReference type="PANTHER" id="PTHR43877">
    <property type="entry name" value="AMINOALKYLPHOSPHONATE N-ACETYLTRANSFERASE-RELATED-RELATED"/>
    <property type="match status" value="1"/>
</dbReference>
<name>A0A2W5THF2_9BACT</name>
<evidence type="ECO:0000259" key="3">
    <source>
        <dbReference type="PROSITE" id="PS51186"/>
    </source>
</evidence>
<dbReference type="PROSITE" id="PS51186">
    <property type="entry name" value="GNAT"/>
    <property type="match status" value="1"/>
</dbReference>
<evidence type="ECO:0000256" key="2">
    <source>
        <dbReference type="ARBA" id="ARBA00023315"/>
    </source>
</evidence>
<dbReference type="SUPFAM" id="SSF55729">
    <property type="entry name" value="Acyl-CoA N-acyltransferases (Nat)"/>
    <property type="match status" value="1"/>
</dbReference>
<evidence type="ECO:0000313" key="4">
    <source>
        <dbReference type="EMBL" id="PZR12036.1"/>
    </source>
</evidence>
<dbReference type="Gene3D" id="3.40.630.30">
    <property type="match status" value="1"/>
</dbReference>
<dbReference type="Proteomes" id="UP000249061">
    <property type="component" value="Unassembled WGS sequence"/>
</dbReference>
<organism evidence="4 5">
    <name type="scientific">Archangium gephyra</name>
    <dbReference type="NCBI Taxonomy" id="48"/>
    <lineage>
        <taxon>Bacteria</taxon>
        <taxon>Pseudomonadati</taxon>
        <taxon>Myxococcota</taxon>
        <taxon>Myxococcia</taxon>
        <taxon>Myxococcales</taxon>
        <taxon>Cystobacterineae</taxon>
        <taxon>Archangiaceae</taxon>
        <taxon>Archangium</taxon>
    </lineage>
</organism>
<evidence type="ECO:0000313" key="5">
    <source>
        <dbReference type="Proteomes" id="UP000249061"/>
    </source>
</evidence>
<dbReference type="InterPro" id="IPR000182">
    <property type="entry name" value="GNAT_dom"/>
</dbReference>
<dbReference type="AlphaFoldDB" id="A0A2W5THF2"/>
<dbReference type="PANTHER" id="PTHR43877:SF1">
    <property type="entry name" value="ACETYLTRANSFERASE"/>
    <property type="match status" value="1"/>
</dbReference>
<keyword evidence="1" id="KW-0808">Transferase</keyword>
<keyword evidence="2" id="KW-0012">Acyltransferase</keyword>
<dbReference type="EMBL" id="QFQP01000013">
    <property type="protein sequence ID" value="PZR12036.1"/>
    <property type="molecule type" value="Genomic_DNA"/>
</dbReference>
<proteinExistence type="predicted"/>
<feature type="domain" description="N-acetyltransferase" evidence="3">
    <location>
        <begin position="3"/>
        <end position="148"/>
    </location>
</feature>
<accession>A0A2W5THF2</accession>
<comment type="caution">
    <text evidence="4">The sequence shown here is derived from an EMBL/GenBank/DDBJ whole genome shotgun (WGS) entry which is preliminary data.</text>
</comment>
<dbReference type="InterPro" id="IPR016181">
    <property type="entry name" value="Acyl_CoA_acyltransferase"/>
</dbReference>
<sequence>MPLVVRIAKAQDLPVLETLEAETVHHFPTRKRWLETFREMMTGALSEEPEGFIVAEFQGRPVGAALVRVRGPHPVTGVEHGVLQVLTVAPSWRAHGVREQLLQEAEAYLKSKSCQLMATSLRTDAGSDGDLYKAHGFTVASWELERTL</sequence>
<dbReference type="InterPro" id="IPR050832">
    <property type="entry name" value="Bact_Acetyltransf"/>
</dbReference>
<reference evidence="4 5" key="1">
    <citation type="submission" date="2017-08" db="EMBL/GenBank/DDBJ databases">
        <title>Infants hospitalized years apart are colonized by the same room-sourced microbial strains.</title>
        <authorList>
            <person name="Brooks B."/>
            <person name="Olm M.R."/>
            <person name="Firek B.A."/>
            <person name="Baker R."/>
            <person name="Thomas B.C."/>
            <person name="Morowitz M.J."/>
            <person name="Banfield J.F."/>
        </authorList>
    </citation>
    <scope>NUCLEOTIDE SEQUENCE [LARGE SCALE GENOMIC DNA]</scope>
    <source>
        <strain evidence="4">S2_003_000_R2_14</strain>
    </source>
</reference>
<gene>
    <name evidence="4" type="ORF">DI536_17095</name>
</gene>
<protein>
    <recommendedName>
        <fullName evidence="3">N-acetyltransferase domain-containing protein</fullName>
    </recommendedName>
</protein>
<dbReference type="CDD" id="cd04301">
    <property type="entry name" value="NAT_SF"/>
    <property type="match status" value="1"/>
</dbReference>
<evidence type="ECO:0000256" key="1">
    <source>
        <dbReference type="ARBA" id="ARBA00022679"/>
    </source>
</evidence>
<dbReference type="GO" id="GO:0016747">
    <property type="term" value="F:acyltransferase activity, transferring groups other than amino-acyl groups"/>
    <property type="evidence" value="ECO:0007669"/>
    <property type="project" value="InterPro"/>
</dbReference>